<evidence type="ECO:0000313" key="2">
    <source>
        <dbReference type="Proteomes" id="UP000807504"/>
    </source>
</evidence>
<accession>A0A8T0EQV3</accession>
<reference evidence="1" key="2">
    <citation type="submission" date="2020-06" db="EMBL/GenBank/DDBJ databases">
        <authorList>
            <person name="Sheffer M."/>
        </authorList>
    </citation>
    <scope>NUCLEOTIDE SEQUENCE</scope>
</reference>
<evidence type="ECO:0000313" key="1">
    <source>
        <dbReference type="EMBL" id="KAF8775513.1"/>
    </source>
</evidence>
<gene>
    <name evidence="1" type="ORF">HNY73_015653</name>
</gene>
<dbReference type="AlphaFoldDB" id="A0A8T0EQV3"/>
<protein>
    <submittedName>
        <fullName evidence="1">Uncharacterized protein</fullName>
    </submittedName>
</protein>
<comment type="caution">
    <text evidence="1">The sequence shown here is derived from an EMBL/GenBank/DDBJ whole genome shotgun (WGS) entry which is preliminary data.</text>
</comment>
<keyword evidence="2" id="KW-1185">Reference proteome</keyword>
<dbReference type="Proteomes" id="UP000807504">
    <property type="component" value="Unassembled WGS sequence"/>
</dbReference>
<reference evidence="1" key="1">
    <citation type="journal article" date="2020" name="bioRxiv">
        <title>Chromosome-level reference genome of the European wasp spider Argiope bruennichi: a resource for studies on range expansion and evolutionary adaptation.</title>
        <authorList>
            <person name="Sheffer M.M."/>
            <person name="Hoppe A."/>
            <person name="Krehenwinkel H."/>
            <person name="Uhl G."/>
            <person name="Kuss A.W."/>
            <person name="Jensen L."/>
            <person name="Jensen C."/>
            <person name="Gillespie R.G."/>
            <person name="Hoff K.J."/>
            <person name="Prost S."/>
        </authorList>
    </citation>
    <scope>NUCLEOTIDE SEQUENCE</scope>
</reference>
<proteinExistence type="predicted"/>
<organism evidence="1 2">
    <name type="scientific">Argiope bruennichi</name>
    <name type="common">Wasp spider</name>
    <name type="synonym">Aranea bruennichi</name>
    <dbReference type="NCBI Taxonomy" id="94029"/>
    <lineage>
        <taxon>Eukaryota</taxon>
        <taxon>Metazoa</taxon>
        <taxon>Ecdysozoa</taxon>
        <taxon>Arthropoda</taxon>
        <taxon>Chelicerata</taxon>
        <taxon>Arachnida</taxon>
        <taxon>Araneae</taxon>
        <taxon>Araneomorphae</taxon>
        <taxon>Entelegynae</taxon>
        <taxon>Araneoidea</taxon>
        <taxon>Araneidae</taxon>
        <taxon>Argiope</taxon>
    </lineage>
</organism>
<dbReference type="EMBL" id="JABXBU010002180">
    <property type="protein sequence ID" value="KAF8775513.1"/>
    <property type="molecule type" value="Genomic_DNA"/>
</dbReference>
<name>A0A8T0EQV3_ARGBR</name>
<sequence length="128" mass="13491">MLQISDSSSASICNFFASKHIRLDGSSSSDILSLPKADPKKDESGQMLFSVDSELASVNGSSKEARLLSRWWTRFGVMDAPARRSRAISFLVGCKLDSGCACTLQSLSDVLQRPSPGGSMGGGGGEIS</sequence>